<keyword evidence="8" id="KW-0732">Signal</keyword>
<dbReference type="InterPro" id="IPR006593">
    <property type="entry name" value="Cyt_b561/ferric_Rdtase_TM"/>
</dbReference>
<dbReference type="PROSITE" id="PS50836">
    <property type="entry name" value="DOMON"/>
    <property type="match status" value="1"/>
</dbReference>
<dbReference type="Proteomes" id="UP001479436">
    <property type="component" value="Unassembled WGS sequence"/>
</dbReference>
<evidence type="ECO:0000313" key="11">
    <source>
        <dbReference type="EMBL" id="KAK9765871.1"/>
    </source>
</evidence>
<gene>
    <name evidence="11" type="ORF">K7432_005455</name>
</gene>
<feature type="domain" description="Cytochrome b561" evidence="10">
    <location>
        <begin position="154"/>
        <end position="351"/>
    </location>
</feature>
<dbReference type="CDD" id="cd09630">
    <property type="entry name" value="CDH_like_cytochrome"/>
    <property type="match status" value="1"/>
</dbReference>
<keyword evidence="4" id="KW-0249">Electron transport</keyword>
<dbReference type="InterPro" id="IPR015920">
    <property type="entry name" value="Cellobiose_DH-like_cyt"/>
</dbReference>
<feature type="signal peptide" evidence="8">
    <location>
        <begin position="1"/>
        <end position="21"/>
    </location>
</feature>
<sequence>MFRNLIQLIGVLTTALQVTMSSQYCSQDACFNIDLTDDGYANIQMEVPPTTGWVAMGVGQSMRDADMYISWLGSQNQMVLSNRKSTGHVQPTANAEQNVQLLGGSGVNSQTNRMIVNFRRLQQPNTTNASPITKDTKDFIWAVSATRPTSDSVAANIIPHSSKGTFTLDLSQPGSIGQATENKAARSMMLAHASLMFIAWAAFAPFGVFIARYFKWRLPTWDKWFIVHRGVMFGGVAVFTITAIVLGIILSEGNHFKTSHQIIGLVVLLAMACQIVLGFVMNKLWKPNRPKSPWYEHMHQWLGRSTVLLAWVNIGLGLKLVTASKVLVGLYIAWVCLILIGFVFGQALAFRHAKKSKNLEQVHHVNVNKDLPTTF</sequence>
<name>A0ABR2WWJ6_9FUNG</name>
<evidence type="ECO:0000313" key="12">
    <source>
        <dbReference type="Proteomes" id="UP001479436"/>
    </source>
</evidence>
<feature type="domain" description="DOMON" evidence="9">
    <location>
        <begin position="27"/>
        <end position="144"/>
    </location>
</feature>
<evidence type="ECO:0008006" key="13">
    <source>
        <dbReference type="Google" id="ProtNLM"/>
    </source>
</evidence>
<proteinExistence type="predicted"/>
<evidence type="ECO:0000256" key="7">
    <source>
        <dbReference type="SAM" id="Phobius"/>
    </source>
</evidence>
<feature type="transmembrane region" description="Helical" evidence="7">
    <location>
        <begin position="189"/>
        <end position="214"/>
    </location>
</feature>
<comment type="subcellular location">
    <subcellularLocation>
        <location evidence="1">Membrane</location>
    </subcellularLocation>
</comment>
<keyword evidence="12" id="KW-1185">Reference proteome</keyword>
<evidence type="ECO:0000256" key="8">
    <source>
        <dbReference type="SAM" id="SignalP"/>
    </source>
</evidence>
<keyword evidence="6 7" id="KW-0472">Membrane</keyword>
<evidence type="ECO:0000259" key="9">
    <source>
        <dbReference type="PROSITE" id="PS50836"/>
    </source>
</evidence>
<evidence type="ECO:0000256" key="4">
    <source>
        <dbReference type="ARBA" id="ARBA00022982"/>
    </source>
</evidence>
<dbReference type="PANTHER" id="PTHR47797">
    <property type="entry name" value="DEHYDROGENASE, PUTATIVE (AFU_ORTHOLOGUE AFUA_8G05805)-RELATED"/>
    <property type="match status" value="1"/>
</dbReference>
<dbReference type="SMART" id="SM00665">
    <property type="entry name" value="B561"/>
    <property type="match status" value="1"/>
</dbReference>
<feature type="transmembrane region" description="Helical" evidence="7">
    <location>
        <begin position="262"/>
        <end position="280"/>
    </location>
</feature>
<dbReference type="PROSITE" id="PS50939">
    <property type="entry name" value="CYTOCHROME_B561"/>
    <property type="match status" value="1"/>
</dbReference>
<reference evidence="11 12" key="1">
    <citation type="submission" date="2023-04" db="EMBL/GenBank/DDBJ databases">
        <title>Genome of Basidiobolus ranarum AG-B5.</title>
        <authorList>
            <person name="Stajich J.E."/>
            <person name="Carter-House D."/>
            <person name="Gryganskyi A."/>
        </authorList>
    </citation>
    <scope>NUCLEOTIDE SEQUENCE [LARGE SCALE GENOMIC DNA]</scope>
    <source>
        <strain evidence="11 12">AG-B5</strain>
    </source>
</reference>
<evidence type="ECO:0000256" key="3">
    <source>
        <dbReference type="ARBA" id="ARBA00022692"/>
    </source>
</evidence>
<keyword evidence="2" id="KW-0813">Transport</keyword>
<keyword evidence="3 7" id="KW-0812">Transmembrane</keyword>
<accession>A0ABR2WWJ6</accession>
<evidence type="ECO:0000256" key="1">
    <source>
        <dbReference type="ARBA" id="ARBA00004370"/>
    </source>
</evidence>
<dbReference type="SUPFAM" id="SSF49344">
    <property type="entry name" value="CBD9-like"/>
    <property type="match status" value="1"/>
</dbReference>
<evidence type="ECO:0000256" key="6">
    <source>
        <dbReference type="ARBA" id="ARBA00023136"/>
    </source>
</evidence>
<keyword evidence="5 7" id="KW-1133">Transmembrane helix</keyword>
<evidence type="ECO:0000256" key="5">
    <source>
        <dbReference type="ARBA" id="ARBA00022989"/>
    </source>
</evidence>
<feature type="chain" id="PRO_5045752163" description="Cytochrome b561 domain-containing protein" evidence="8">
    <location>
        <begin position="22"/>
        <end position="375"/>
    </location>
</feature>
<dbReference type="Pfam" id="PF03188">
    <property type="entry name" value="Cytochrom_B561"/>
    <property type="match status" value="1"/>
</dbReference>
<organism evidence="11 12">
    <name type="scientific">Basidiobolus ranarum</name>
    <dbReference type="NCBI Taxonomy" id="34480"/>
    <lineage>
        <taxon>Eukaryota</taxon>
        <taxon>Fungi</taxon>
        <taxon>Fungi incertae sedis</taxon>
        <taxon>Zoopagomycota</taxon>
        <taxon>Entomophthoromycotina</taxon>
        <taxon>Basidiobolomycetes</taxon>
        <taxon>Basidiobolales</taxon>
        <taxon>Basidiobolaceae</taxon>
        <taxon>Basidiobolus</taxon>
    </lineage>
</organism>
<dbReference type="EMBL" id="JASJQH010000216">
    <property type="protein sequence ID" value="KAK9765871.1"/>
    <property type="molecule type" value="Genomic_DNA"/>
</dbReference>
<feature type="transmembrane region" description="Helical" evidence="7">
    <location>
        <begin position="301"/>
        <end position="322"/>
    </location>
</feature>
<dbReference type="PANTHER" id="PTHR47797:SF3">
    <property type="entry name" value="CYTOCHROME B561 DOMAIN-CONTAINING PROTEIN"/>
    <property type="match status" value="1"/>
</dbReference>
<comment type="caution">
    <text evidence="11">The sequence shown here is derived from an EMBL/GenBank/DDBJ whole genome shotgun (WGS) entry which is preliminary data.</text>
</comment>
<evidence type="ECO:0000256" key="2">
    <source>
        <dbReference type="ARBA" id="ARBA00022448"/>
    </source>
</evidence>
<evidence type="ECO:0000259" key="10">
    <source>
        <dbReference type="PROSITE" id="PS50939"/>
    </source>
</evidence>
<dbReference type="CDD" id="cd08760">
    <property type="entry name" value="Cyt_b561_FRRS1_like"/>
    <property type="match status" value="1"/>
</dbReference>
<feature type="transmembrane region" description="Helical" evidence="7">
    <location>
        <begin position="328"/>
        <end position="350"/>
    </location>
</feature>
<dbReference type="Pfam" id="PF16010">
    <property type="entry name" value="CDH-cyt"/>
    <property type="match status" value="1"/>
</dbReference>
<dbReference type="InterPro" id="IPR005018">
    <property type="entry name" value="DOMON_domain"/>
</dbReference>
<dbReference type="Gene3D" id="2.60.40.1210">
    <property type="entry name" value="Cellobiose dehydrogenase, cytochrome domain"/>
    <property type="match status" value="1"/>
</dbReference>
<feature type="transmembrane region" description="Helical" evidence="7">
    <location>
        <begin position="226"/>
        <end position="250"/>
    </location>
</feature>
<protein>
    <recommendedName>
        <fullName evidence="13">Cytochrome b561 domain-containing protein</fullName>
    </recommendedName>
</protein>
<dbReference type="SMART" id="SM00664">
    <property type="entry name" value="DoH"/>
    <property type="match status" value="1"/>
</dbReference>